<comment type="subcellular location">
    <subcellularLocation>
        <location evidence="1">Cell membrane</location>
        <topology evidence="1">Multi-pass membrane protein</topology>
    </subcellularLocation>
    <subcellularLocation>
        <location evidence="7">Membrane</location>
        <topology evidence="7">Multi-pass membrane protein</topology>
    </subcellularLocation>
</comment>
<evidence type="ECO:0000256" key="1">
    <source>
        <dbReference type="ARBA" id="ARBA00004651"/>
    </source>
</evidence>
<keyword evidence="12" id="KW-0282">Flagellum</keyword>
<feature type="transmembrane region" description="Helical" evidence="9">
    <location>
        <begin position="45"/>
        <end position="65"/>
    </location>
</feature>
<protein>
    <submittedName>
        <fullName evidence="12">Flagellar motor protein</fullName>
    </submittedName>
</protein>
<feature type="compositionally biased region" description="Basic and acidic residues" evidence="8">
    <location>
        <begin position="264"/>
        <end position="277"/>
    </location>
</feature>
<dbReference type="InterPro" id="IPR002898">
    <property type="entry name" value="MotA_ExbB_proton_chnl"/>
</dbReference>
<keyword evidence="12" id="KW-0966">Cell projection</keyword>
<evidence type="ECO:0000256" key="7">
    <source>
        <dbReference type="RuleBase" id="RU004057"/>
    </source>
</evidence>
<evidence type="ECO:0000313" key="13">
    <source>
        <dbReference type="Proteomes" id="UP000653358"/>
    </source>
</evidence>
<dbReference type="InterPro" id="IPR046786">
    <property type="entry name" value="MotA_N"/>
</dbReference>
<name>A0ABR6WGV4_9FIRM</name>
<evidence type="ECO:0000256" key="8">
    <source>
        <dbReference type="SAM" id="MobiDB-lite"/>
    </source>
</evidence>
<dbReference type="PANTHER" id="PTHR30433:SF3">
    <property type="entry name" value="MOTILITY PROTEIN A"/>
    <property type="match status" value="1"/>
</dbReference>
<dbReference type="EMBL" id="WJBB01000001">
    <property type="protein sequence ID" value="MBC3795704.1"/>
    <property type="molecule type" value="Genomic_DNA"/>
</dbReference>
<feature type="compositionally biased region" description="Basic residues" evidence="8">
    <location>
        <begin position="278"/>
        <end position="287"/>
    </location>
</feature>
<keyword evidence="4" id="KW-0283">Flagellar rotation</keyword>
<keyword evidence="12" id="KW-0969">Cilium</keyword>
<feature type="transmembrane region" description="Helical" evidence="9">
    <location>
        <begin position="157"/>
        <end position="183"/>
    </location>
</feature>
<evidence type="ECO:0000256" key="2">
    <source>
        <dbReference type="ARBA" id="ARBA00022475"/>
    </source>
</evidence>
<reference evidence="12 13" key="1">
    <citation type="journal article" date="2020" name="mSystems">
        <title>Defining Genomic and Predicted Metabolic Features of the Acetobacterium Genus.</title>
        <authorList>
            <person name="Ross D.E."/>
            <person name="Marshall C.W."/>
            <person name="Gulliver D."/>
            <person name="May H.D."/>
            <person name="Norman R.S."/>
        </authorList>
    </citation>
    <scope>NUCLEOTIDE SEQUENCE [LARGE SCALE GENOMIC DNA]</scope>
    <source>
        <strain evidence="12 13">DSM 9173</strain>
    </source>
</reference>
<dbReference type="Pfam" id="PF20560">
    <property type="entry name" value="MotA_N"/>
    <property type="match status" value="1"/>
</dbReference>
<feature type="domain" description="Motility protein A N-terminal" evidence="11">
    <location>
        <begin position="18"/>
        <end position="103"/>
    </location>
</feature>
<keyword evidence="5 9" id="KW-1133">Transmembrane helix</keyword>
<keyword evidence="6 9" id="KW-0472">Membrane</keyword>
<keyword evidence="3 9" id="KW-0812">Transmembrane</keyword>
<feature type="domain" description="MotA/TolQ/ExbB proton channel" evidence="10">
    <location>
        <begin position="116"/>
        <end position="231"/>
    </location>
</feature>
<keyword evidence="7" id="KW-0813">Transport</keyword>
<keyword evidence="7" id="KW-0653">Protein transport</keyword>
<comment type="caution">
    <text evidence="12">The sequence shown here is derived from an EMBL/GenBank/DDBJ whole genome shotgun (WGS) entry which is preliminary data.</text>
</comment>
<evidence type="ECO:0000259" key="10">
    <source>
        <dbReference type="Pfam" id="PF01618"/>
    </source>
</evidence>
<evidence type="ECO:0000259" key="11">
    <source>
        <dbReference type="Pfam" id="PF20560"/>
    </source>
</evidence>
<evidence type="ECO:0000256" key="6">
    <source>
        <dbReference type="ARBA" id="ARBA00023136"/>
    </source>
</evidence>
<dbReference type="InterPro" id="IPR047055">
    <property type="entry name" value="MotA-like"/>
</dbReference>
<feature type="transmembrane region" description="Helical" evidence="9">
    <location>
        <begin position="195"/>
        <end position="217"/>
    </location>
</feature>
<sequence>MSLLNLKEDQFLNIGYIIAFVFSWISIIAAFLIEGGSIVSLLSPTGFMIVILGTLGATVMSFPLSDIKHVPKLFKVLIKNDKNDLLSLIEQIKAMSKTARTKGILSLEKEIVDQTDIDPFTKRGLEFILDGLDPVKTREALESDLEMMSHRHKSGAAVFEAAGGYAPTMGIIGTVMGLINVLGQMSSNPDGLGESIAVAFICTLYGIATANLIWLPIASTLKMKSKEEIVRNSMIIEGLILLQEGANPNFIEDKLKGYLSKEDLAKAGGGDSKDAKKSSGKSKKKDK</sequence>
<feature type="region of interest" description="Disordered" evidence="8">
    <location>
        <begin position="264"/>
        <end position="287"/>
    </location>
</feature>
<feature type="transmembrane region" description="Helical" evidence="9">
    <location>
        <begin position="12"/>
        <end position="33"/>
    </location>
</feature>
<evidence type="ECO:0000256" key="5">
    <source>
        <dbReference type="ARBA" id="ARBA00022989"/>
    </source>
</evidence>
<keyword evidence="2" id="KW-1003">Cell membrane</keyword>
<evidence type="ECO:0000256" key="9">
    <source>
        <dbReference type="SAM" id="Phobius"/>
    </source>
</evidence>
<dbReference type="Proteomes" id="UP000653358">
    <property type="component" value="Unassembled WGS sequence"/>
</dbReference>
<dbReference type="PANTHER" id="PTHR30433">
    <property type="entry name" value="CHEMOTAXIS PROTEIN MOTA"/>
    <property type="match status" value="1"/>
</dbReference>
<keyword evidence="13" id="KW-1185">Reference proteome</keyword>
<organism evidence="12 13">
    <name type="scientific">Acetobacterium tundrae</name>
    <dbReference type="NCBI Taxonomy" id="132932"/>
    <lineage>
        <taxon>Bacteria</taxon>
        <taxon>Bacillati</taxon>
        <taxon>Bacillota</taxon>
        <taxon>Clostridia</taxon>
        <taxon>Eubacteriales</taxon>
        <taxon>Eubacteriaceae</taxon>
        <taxon>Acetobacterium</taxon>
    </lineage>
</organism>
<dbReference type="Pfam" id="PF01618">
    <property type="entry name" value="MotA_ExbB"/>
    <property type="match status" value="1"/>
</dbReference>
<proteinExistence type="inferred from homology"/>
<comment type="similarity">
    <text evidence="7">Belongs to the exbB/tolQ family.</text>
</comment>
<evidence type="ECO:0000256" key="3">
    <source>
        <dbReference type="ARBA" id="ARBA00022692"/>
    </source>
</evidence>
<evidence type="ECO:0000313" key="12">
    <source>
        <dbReference type="EMBL" id="MBC3795704.1"/>
    </source>
</evidence>
<gene>
    <name evidence="12" type="ORF">GH807_01385</name>
</gene>
<accession>A0ABR6WGV4</accession>
<evidence type="ECO:0000256" key="4">
    <source>
        <dbReference type="ARBA" id="ARBA00022779"/>
    </source>
</evidence>
<dbReference type="NCBIfam" id="NF006583">
    <property type="entry name" value="PRK09109.1"/>
    <property type="match status" value="1"/>
</dbReference>